<dbReference type="SUPFAM" id="SSF55874">
    <property type="entry name" value="ATPase domain of HSP90 chaperone/DNA topoisomerase II/histidine kinase"/>
    <property type="match status" value="1"/>
</dbReference>
<evidence type="ECO:0000259" key="3">
    <source>
        <dbReference type="Pfam" id="PF13581"/>
    </source>
</evidence>
<keyword evidence="1" id="KW-0418">Kinase</keyword>
<dbReference type="EMBL" id="JBBKAK010000001">
    <property type="protein sequence ID" value="MEJ8667553.1"/>
    <property type="molecule type" value="Genomic_DNA"/>
</dbReference>
<reference evidence="4 5" key="1">
    <citation type="submission" date="2024-03" db="EMBL/GenBank/DDBJ databases">
        <title>Novel Streptomyces species of biotechnological and ecological value are a feature of Machair soil.</title>
        <authorList>
            <person name="Prole J.R."/>
            <person name="Goodfellow M."/>
            <person name="Allenby N."/>
            <person name="Ward A.C."/>
        </authorList>
    </citation>
    <scope>NUCLEOTIDE SEQUENCE [LARGE SCALE GENOMIC DNA]</scope>
    <source>
        <strain evidence="4 5">MS1.AVA.1</strain>
    </source>
</reference>
<dbReference type="InterPro" id="IPR003594">
    <property type="entry name" value="HATPase_dom"/>
</dbReference>
<gene>
    <name evidence="4" type="ORF">WKI71_00310</name>
</gene>
<dbReference type="Pfam" id="PF13581">
    <property type="entry name" value="HATPase_c_2"/>
    <property type="match status" value="1"/>
</dbReference>
<dbReference type="InterPro" id="IPR036890">
    <property type="entry name" value="HATPase_C_sf"/>
</dbReference>
<evidence type="ECO:0000256" key="2">
    <source>
        <dbReference type="SAM" id="MobiDB-lite"/>
    </source>
</evidence>
<keyword evidence="4" id="KW-0067">ATP-binding</keyword>
<keyword evidence="5" id="KW-1185">Reference proteome</keyword>
<evidence type="ECO:0000256" key="1">
    <source>
        <dbReference type="ARBA" id="ARBA00022527"/>
    </source>
</evidence>
<comment type="caution">
    <text evidence="4">The sequence shown here is derived from an EMBL/GenBank/DDBJ whole genome shotgun (WGS) entry which is preliminary data.</text>
</comment>
<feature type="region of interest" description="Disordered" evidence="2">
    <location>
        <begin position="79"/>
        <end position="98"/>
    </location>
</feature>
<keyword evidence="1" id="KW-0808">Transferase</keyword>
<dbReference type="PANTHER" id="PTHR35526:SF3">
    <property type="entry name" value="ANTI-SIGMA-F FACTOR RSBW"/>
    <property type="match status" value="1"/>
</dbReference>
<keyword evidence="1" id="KW-0723">Serine/threonine-protein kinase</keyword>
<dbReference type="GO" id="GO:0005524">
    <property type="term" value="F:ATP binding"/>
    <property type="evidence" value="ECO:0007669"/>
    <property type="project" value="UniProtKB-KW"/>
</dbReference>
<keyword evidence="4" id="KW-0547">Nucleotide-binding</keyword>
<feature type="region of interest" description="Disordered" evidence="2">
    <location>
        <begin position="113"/>
        <end position="145"/>
    </location>
</feature>
<protein>
    <submittedName>
        <fullName evidence="4">ATP-binding protein</fullName>
    </submittedName>
</protein>
<proteinExistence type="predicted"/>
<feature type="domain" description="Histidine kinase/HSP90-like ATPase" evidence="3">
    <location>
        <begin position="18"/>
        <end position="123"/>
    </location>
</feature>
<evidence type="ECO:0000313" key="4">
    <source>
        <dbReference type="EMBL" id="MEJ8667553.1"/>
    </source>
</evidence>
<name>A0ABU8UGA0_9ACTN</name>
<dbReference type="CDD" id="cd16936">
    <property type="entry name" value="HATPase_RsbW-like"/>
    <property type="match status" value="1"/>
</dbReference>
<sequence length="145" mass="15205">MDTMSIDVAPARSTTSAAHARESVRDFLDGLVHPIPAEAADTVILVVSELVTNALRHAGGTCTLDLTAYPHSIEVAVHDPSPQAPRMRTPDLNGGTGGFGWPMVNRLARATAVTSRPSGGKTVSALLTRQDQWAGTDPGRRGPDA</sequence>
<dbReference type="Proteomes" id="UP001376459">
    <property type="component" value="Unassembled WGS sequence"/>
</dbReference>
<dbReference type="Gene3D" id="3.30.565.10">
    <property type="entry name" value="Histidine kinase-like ATPase, C-terminal domain"/>
    <property type="match status" value="1"/>
</dbReference>
<organism evidence="4 5">
    <name type="scientific">Streptomyces machairae</name>
    <dbReference type="NCBI Taxonomy" id="3134109"/>
    <lineage>
        <taxon>Bacteria</taxon>
        <taxon>Bacillati</taxon>
        <taxon>Actinomycetota</taxon>
        <taxon>Actinomycetes</taxon>
        <taxon>Kitasatosporales</taxon>
        <taxon>Streptomycetaceae</taxon>
        <taxon>Streptomyces</taxon>
    </lineage>
</organism>
<dbReference type="PANTHER" id="PTHR35526">
    <property type="entry name" value="ANTI-SIGMA-F FACTOR RSBW-RELATED"/>
    <property type="match status" value="1"/>
</dbReference>
<dbReference type="InterPro" id="IPR050267">
    <property type="entry name" value="Anti-sigma-factor_SerPK"/>
</dbReference>
<evidence type="ECO:0000313" key="5">
    <source>
        <dbReference type="Proteomes" id="UP001376459"/>
    </source>
</evidence>
<accession>A0ABU8UGA0</accession>